<comment type="caution">
    <text evidence="1">The sequence shown here is derived from an EMBL/GenBank/DDBJ whole genome shotgun (WGS) entry which is preliminary data.</text>
</comment>
<protein>
    <recommendedName>
        <fullName evidence="3">FAD-binding domain-containing protein</fullName>
    </recommendedName>
</protein>
<sequence>MSNTSIKEIFQNFVQANTVELTTQSFNLLVTALNFPKDYPAFRDAVLPHVNFRMKTLFTNLDNKFNCYAELRKHSEKSENKNVLVSGGGPCGLRAAVDAKLSGLDVTLVELRDDFTRHNIIKTWKATIDDLVGFGLTTFVPGIQLHGHLHLGTREIQTCLLKSALIFGVKIFFNRGVCGIIDPSVTMNTENNSSKSWKVWTLPAAEAKIYLKRPTAAPEVSLTTGASDTSNLTKYSKCDFIEYNSVDDTIILKDLDKVNALPNTVEIIEFNTLLIAEGESSVLIRRLGFDRCITKFNEAIGLVVNLDFTQEAMKPSAPERKIPEIVLTRAAAQWRDTPLGKIADIGIEFENIEYMRGSTHFIAASTKLKNLHTFQIVKDIKPKVKESLNINNLDLEKLRKLGLQIALELGLPKNITLSEKNGVQIFDFSAKGQCADTLKFFKSMNENLNEALILPIGDSFQNPFWPQGLGINRGFHSSLDGVWSAYQYATDISKDIVENERKFSYQMCNWGSNSLDASLKNWTCDPISRYSVISISRAIYLREKIDGKPSTIPQRIIEFVGVENF</sequence>
<evidence type="ECO:0000313" key="2">
    <source>
        <dbReference type="Proteomes" id="UP001211065"/>
    </source>
</evidence>
<dbReference type="Proteomes" id="UP001211065">
    <property type="component" value="Unassembled WGS sequence"/>
</dbReference>
<evidence type="ECO:0008006" key="3">
    <source>
        <dbReference type="Google" id="ProtNLM"/>
    </source>
</evidence>
<dbReference type="EMBL" id="JADGJW010001193">
    <property type="protein sequence ID" value="KAJ3205574.1"/>
    <property type="molecule type" value="Genomic_DNA"/>
</dbReference>
<proteinExistence type="predicted"/>
<dbReference type="AlphaFoldDB" id="A0AAD5TWY8"/>
<dbReference type="Gene3D" id="3.50.50.60">
    <property type="entry name" value="FAD/NAD(P)-binding domain"/>
    <property type="match status" value="2"/>
</dbReference>
<reference evidence="1" key="1">
    <citation type="submission" date="2020-05" db="EMBL/GenBank/DDBJ databases">
        <title>Phylogenomic resolution of chytrid fungi.</title>
        <authorList>
            <person name="Stajich J.E."/>
            <person name="Amses K."/>
            <person name="Simmons R."/>
            <person name="Seto K."/>
            <person name="Myers J."/>
            <person name="Bonds A."/>
            <person name="Quandt C.A."/>
            <person name="Barry K."/>
            <person name="Liu P."/>
            <person name="Grigoriev I."/>
            <person name="Longcore J.E."/>
            <person name="James T.Y."/>
        </authorList>
    </citation>
    <scope>NUCLEOTIDE SEQUENCE</scope>
    <source>
        <strain evidence="1">JEL0476</strain>
    </source>
</reference>
<dbReference type="InterPro" id="IPR036188">
    <property type="entry name" value="FAD/NAD-bd_sf"/>
</dbReference>
<keyword evidence="2" id="KW-1185">Reference proteome</keyword>
<evidence type="ECO:0000313" key="1">
    <source>
        <dbReference type="EMBL" id="KAJ3205574.1"/>
    </source>
</evidence>
<gene>
    <name evidence="1" type="ORF">HK099_000762</name>
</gene>
<organism evidence="1 2">
    <name type="scientific">Clydaea vesicula</name>
    <dbReference type="NCBI Taxonomy" id="447962"/>
    <lineage>
        <taxon>Eukaryota</taxon>
        <taxon>Fungi</taxon>
        <taxon>Fungi incertae sedis</taxon>
        <taxon>Chytridiomycota</taxon>
        <taxon>Chytridiomycota incertae sedis</taxon>
        <taxon>Chytridiomycetes</taxon>
        <taxon>Lobulomycetales</taxon>
        <taxon>Lobulomycetaceae</taxon>
        <taxon>Clydaea</taxon>
    </lineage>
</organism>
<accession>A0AAD5TWY8</accession>
<name>A0AAD5TWY8_9FUNG</name>
<dbReference type="SUPFAM" id="SSF51905">
    <property type="entry name" value="FAD/NAD(P)-binding domain"/>
    <property type="match status" value="1"/>
</dbReference>